<evidence type="ECO:0000313" key="5">
    <source>
        <dbReference type="EMBL" id="ATR78596.1"/>
    </source>
</evidence>
<sequence length="158" mass="17523">MLKPLFLLSLMLSPFVMASSNAATYYKWTDKNGVPHYSQYAPTNGVNLRQVQVVNTRELGPSSRAPATAGNSTGAASGISPTLTADQKRVAELEAQNQQLKKQQDAERCKALQNTLANLNQGGRVYEMDNKGERKYLDGREIELRRQQVAQTVSQYCK</sequence>
<keyword evidence="1" id="KW-0175">Coiled coil</keyword>
<feature type="domain" description="DUF4124" evidence="4">
    <location>
        <begin position="16"/>
        <end position="67"/>
    </location>
</feature>
<dbReference type="Proteomes" id="UP000229340">
    <property type="component" value="Chromosome"/>
</dbReference>
<dbReference type="EMBL" id="CP024443">
    <property type="protein sequence ID" value="ATR78596.1"/>
    <property type="molecule type" value="Genomic_DNA"/>
</dbReference>
<reference evidence="5" key="3">
    <citation type="journal article" date="2018" name="Genome Announc.">
        <title>Complete Genome Sequences of Three Moraxella osloensis Strains Isolated from Human Skin.</title>
        <authorList>
            <person name="Lim J.Y."/>
            <person name="Hwang I."/>
            <person name="Ganzorig M."/>
            <person name="Huang S.L."/>
            <person name="Cho G.S."/>
            <person name="Franz C.M.A.P."/>
            <person name="Lee K."/>
        </authorList>
    </citation>
    <scope>NUCLEOTIDE SEQUENCE</scope>
    <source>
        <strain evidence="5">NP7</strain>
    </source>
</reference>
<evidence type="ECO:0000256" key="1">
    <source>
        <dbReference type="SAM" id="Coils"/>
    </source>
</evidence>
<dbReference type="Proteomes" id="UP000234914">
    <property type="component" value="Unassembled WGS sequence"/>
</dbReference>
<dbReference type="EMBL" id="PKJS01000002">
    <property type="protein sequence ID" value="PKZ69593.1"/>
    <property type="molecule type" value="Genomic_DNA"/>
</dbReference>
<evidence type="ECO:0000313" key="8">
    <source>
        <dbReference type="Proteomes" id="UP000234914"/>
    </source>
</evidence>
<dbReference type="AlphaFoldDB" id="A0A2D2LUA6"/>
<feature type="chain" id="PRO_5013702712" evidence="3">
    <location>
        <begin position="19"/>
        <end position="158"/>
    </location>
</feature>
<dbReference type="InterPro" id="IPR025392">
    <property type="entry name" value="DUF4124"/>
</dbReference>
<name>A0A2D2LUA6_FAUOS</name>
<keyword evidence="3" id="KW-0732">Signal</keyword>
<feature type="coiled-coil region" evidence="1">
    <location>
        <begin position="83"/>
        <end position="110"/>
    </location>
</feature>
<accession>A0A2D2LUA6</accession>
<evidence type="ECO:0000256" key="3">
    <source>
        <dbReference type="SAM" id="SignalP"/>
    </source>
</evidence>
<evidence type="ECO:0000256" key="2">
    <source>
        <dbReference type="SAM" id="MobiDB-lite"/>
    </source>
</evidence>
<feature type="compositionally biased region" description="Low complexity" evidence="2">
    <location>
        <begin position="65"/>
        <end position="80"/>
    </location>
</feature>
<reference evidence="5" key="4">
    <citation type="journal article" date="2018" name="Misainmurhag Hoiji">
        <title>Complete genome sequence of multidrug-resistant Moraxella osloensis NP7 with multiple plasmids isolated from human skin.</title>
        <authorList>
            <person name="Ganzorig M."/>
            <person name="Lim J.Y."/>
            <person name="Hwang I."/>
            <person name="Lee K."/>
        </authorList>
    </citation>
    <scope>NUCLEOTIDE SEQUENCE</scope>
    <source>
        <strain evidence="5">NP7</strain>
    </source>
</reference>
<evidence type="ECO:0000313" key="7">
    <source>
        <dbReference type="Proteomes" id="UP000229340"/>
    </source>
</evidence>
<protein>
    <submittedName>
        <fullName evidence="6">DUF4124 domain-containing protein</fullName>
    </submittedName>
</protein>
<dbReference type="RefSeq" id="WP_100269882.1">
    <property type="nucleotide sequence ID" value="NZ_CP024443.1"/>
</dbReference>
<evidence type="ECO:0000259" key="4">
    <source>
        <dbReference type="Pfam" id="PF13511"/>
    </source>
</evidence>
<feature type="region of interest" description="Disordered" evidence="2">
    <location>
        <begin position="59"/>
        <end position="83"/>
    </location>
</feature>
<dbReference type="STRING" id="34062.AXE82_00735"/>
<reference evidence="7" key="1">
    <citation type="submission" date="2017-11" db="EMBL/GenBank/DDBJ databases">
        <title>Complete genome sequence of Moraxella osloensis NP7 isolated from human skin.</title>
        <authorList>
            <person name="Lee K."/>
            <person name="Lim J.Y."/>
            <person name="Hwang I."/>
        </authorList>
    </citation>
    <scope>NUCLEOTIDE SEQUENCE [LARGE SCALE GENOMIC DNA]</scope>
    <source>
        <strain evidence="7">NP7</strain>
    </source>
</reference>
<proteinExistence type="predicted"/>
<organism evidence="5 7">
    <name type="scientific">Faucicola osloensis</name>
    <name type="common">Moraxella osloensis</name>
    <dbReference type="NCBI Taxonomy" id="34062"/>
    <lineage>
        <taxon>Bacteria</taxon>
        <taxon>Pseudomonadati</taxon>
        <taxon>Pseudomonadota</taxon>
        <taxon>Gammaproteobacteria</taxon>
        <taxon>Moraxellales</taxon>
        <taxon>Moraxellaceae</taxon>
        <taxon>Faucicola</taxon>
    </lineage>
</organism>
<feature type="signal peptide" evidence="3">
    <location>
        <begin position="1"/>
        <end position="18"/>
    </location>
</feature>
<gene>
    <name evidence="6" type="ORF">CYJ96_01440</name>
    <name evidence="5" type="ORF">NP7_04610</name>
</gene>
<evidence type="ECO:0000313" key="6">
    <source>
        <dbReference type="EMBL" id="PKZ69593.1"/>
    </source>
</evidence>
<reference evidence="6 8" key="2">
    <citation type="submission" date="2017-12" db="EMBL/GenBank/DDBJ databases">
        <title>Phylogenetic diversity of female urinary microbiome.</title>
        <authorList>
            <person name="Thomas-White K."/>
            <person name="Wolfe A.J."/>
        </authorList>
    </citation>
    <scope>NUCLEOTIDE SEQUENCE [LARGE SCALE GENOMIC DNA]</scope>
    <source>
        <strain evidence="6 8">UMB0416</strain>
    </source>
</reference>
<dbReference type="Pfam" id="PF13511">
    <property type="entry name" value="DUF4124"/>
    <property type="match status" value="1"/>
</dbReference>